<comment type="caution">
    <text evidence="4">The sequence shown here is derived from an EMBL/GenBank/DDBJ whole genome shotgun (WGS) entry which is preliminary data.</text>
</comment>
<keyword evidence="5" id="KW-1185">Reference proteome</keyword>
<evidence type="ECO:0000256" key="2">
    <source>
        <dbReference type="SAM" id="Phobius"/>
    </source>
</evidence>
<organism evidence="4 5">
    <name type="scientific">Chaetoceros tenuissimus</name>
    <dbReference type="NCBI Taxonomy" id="426638"/>
    <lineage>
        <taxon>Eukaryota</taxon>
        <taxon>Sar</taxon>
        <taxon>Stramenopiles</taxon>
        <taxon>Ochrophyta</taxon>
        <taxon>Bacillariophyta</taxon>
        <taxon>Coscinodiscophyceae</taxon>
        <taxon>Chaetocerotophycidae</taxon>
        <taxon>Chaetocerotales</taxon>
        <taxon>Chaetocerotaceae</taxon>
        <taxon>Chaetoceros</taxon>
    </lineage>
</organism>
<evidence type="ECO:0000256" key="1">
    <source>
        <dbReference type="SAM" id="MobiDB-lite"/>
    </source>
</evidence>
<evidence type="ECO:0000313" key="5">
    <source>
        <dbReference type="Proteomes" id="UP001054902"/>
    </source>
</evidence>
<keyword evidence="2" id="KW-1133">Transmembrane helix</keyword>
<protein>
    <submittedName>
        <fullName evidence="4">Uncharacterized protein</fullName>
    </submittedName>
</protein>
<proteinExistence type="predicted"/>
<reference evidence="4 5" key="1">
    <citation type="journal article" date="2021" name="Sci. Rep.">
        <title>The genome of the diatom Chaetoceros tenuissimus carries an ancient integrated fragment of an extant virus.</title>
        <authorList>
            <person name="Hongo Y."/>
            <person name="Kimura K."/>
            <person name="Takaki Y."/>
            <person name="Yoshida Y."/>
            <person name="Baba S."/>
            <person name="Kobayashi G."/>
            <person name="Nagasaki K."/>
            <person name="Hano T."/>
            <person name="Tomaru Y."/>
        </authorList>
    </citation>
    <scope>NUCLEOTIDE SEQUENCE [LARGE SCALE GENOMIC DNA]</scope>
    <source>
        <strain evidence="4 5">NIES-3715</strain>
    </source>
</reference>
<name>A0AAD3GZJ9_9STRA</name>
<keyword evidence="3" id="KW-0732">Signal</keyword>
<dbReference type="Proteomes" id="UP001054902">
    <property type="component" value="Unassembled WGS sequence"/>
</dbReference>
<keyword evidence="2" id="KW-0812">Transmembrane</keyword>
<feature type="compositionally biased region" description="Polar residues" evidence="1">
    <location>
        <begin position="171"/>
        <end position="181"/>
    </location>
</feature>
<feature type="compositionally biased region" description="Polar residues" evidence="1">
    <location>
        <begin position="208"/>
        <end position="217"/>
    </location>
</feature>
<feature type="signal peptide" evidence="3">
    <location>
        <begin position="1"/>
        <end position="18"/>
    </location>
</feature>
<evidence type="ECO:0000313" key="4">
    <source>
        <dbReference type="EMBL" id="GFH44404.1"/>
    </source>
</evidence>
<evidence type="ECO:0000256" key="3">
    <source>
        <dbReference type="SAM" id="SignalP"/>
    </source>
</evidence>
<feature type="region of interest" description="Disordered" evidence="1">
    <location>
        <begin position="171"/>
        <end position="217"/>
    </location>
</feature>
<keyword evidence="2" id="KW-0472">Membrane</keyword>
<feature type="chain" id="PRO_5042204509" evidence="3">
    <location>
        <begin position="19"/>
        <end position="217"/>
    </location>
</feature>
<gene>
    <name evidence="4" type="ORF">CTEN210_00878</name>
</gene>
<dbReference type="AlphaFoldDB" id="A0AAD3GZJ9"/>
<dbReference type="EMBL" id="BLLK01000019">
    <property type="protein sequence ID" value="GFH44404.1"/>
    <property type="molecule type" value="Genomic_DNA"/>
</dbReference>
<sequence>MPFTLILLLLLLPLATFADFSKGDCMTCVKQGCTYCKGEEFFENPSICVCEEFTGFFGSCSDHTFGGHHLTSKLDCTFNSTQGEKILAVIVTVSILVVLCLGCCCFFCNPFKEGGFCECCCRMEPSDGGHNPAYTFGNAAPAYTTGHDHVTHAFPIATANAIPLSGNEAYASSNPADTTTWSAPPAYVPSDPSPSAPPGDSGCGGGTSTFDQLSSGI</sequence>
<feature type="transmembrane region" description="Helical" evidence="2">
    <location>
        <begin position="86"/>
        <end position="108"/>
    </location>
</feature>
<accession>A0AAD3GZJ9</accession>